<dbReference type="InterPro" id="IPR058058">
    <property type="entry name" value="CBU_0592-like"/>
</dbReference>
<feature type="transmembrane region" description="Helical" evidence="1">
    <location>
        <begin position="6"/>
        <end position="25"/>
    </location>
</feature>
<keyword evidence="1" id="KW-1133">Transmembrane helix</keyword>
<dbReference type="STRING" id="190721.ACS15_0252"/>
<evidence type="ECO:0000259" key="2">
    <source>
        <dbReference type="Pfam" id="PF26604"/>
    </source>
</evidence>
<evidence type="ECO:0000313" key="3">
    <source>
        <dbReference type="EMBL" id="ANH73524.1"/>
    </source>
</evidence>
<evidence type="ECO:0000313" key="4">
    <source>
        <dbReference type="EMBL" id="ANJ71178.1"/>
    </source>
</evidence>
<reference evidence="6" key="2">
    <citation type="submission" date="2016-06" db="EMBL/GenBank/DDBJ databases">
        <authorList>
            <person name="Xu Y."/>
            <person name="Nagy A."/>
            <person name="Yan X."/>
            <person name="Kim S.W."/>
            <person name="Haley B."/>
            <person name="Liu N.T."/>
            <person name="Nou X."/>
        </authorList>
    </citation>
    <scope>NUCLEOTIDE SEQUENCE [LARGE SCALE GENOMIC DNA]</scope>
    <source>
        <strain evidence="6">ATCC 49129</strain>
    </source>
</reference>
<dbReference type="Proteomes" id="UP000077927">
    <property type="component" value="Chromosome 1"/>
</dbReference>
<evidence type="ECO:0000313" key="5">
    <source>
        <dbReference type="Proteomes" id="UP000077927"/>
    </source>
</evidence>
<dbReference type="RefSeq" id="WP_021196288.1">
    <property type="nucleotide sequence ID" value="NZ_CP012605.1"/>
</dbReference>
<reference evidence="4" key="3">
    <citation type="submission" date="2016-06" db="EMBL/GenBank/DDBJ databases">
        <authorList>
            <person name="Kjaerup R.B."/>
            <person name="Dalgaard T.S."/>
            <person name="Juul-Madsen H.R."/>
        </authorList>
    </citation>
    <scope>NUCLEOTIDE SEQUENCE [LARGE SCALE GENOMIC DNA]</scope>
    <source>
        <strain evidence="4">ATCC 49129</strain>
    </source>
</reference>
<name>A0A191ZSV1_9RALS</name>
<keyword evidence="6" id="KW-1185">Reference proteome</keyword>
<dbReference type="Pfam" id="PF26604">
    <property type="entry name" value="CBU_0592"/>
    <property type="match status" value="1"/>
</dbReference>
<gene>
    <name evidence="4" type="ORF">A9Y76_01200</name>
    <name evidence="3" type="ORF">ACS15_0252</name>
</gene>
<dbReference type="EMBL" id="CP016022">
    <property type="protein sequence ID" value="ANJ71178.1"/>
    <property type="molecule type" value="Genomic_DNA"/>
</dbReference>
<keyword evidence="1" id="KW-0812">Transmembrane</keyword>
<feature type="transmembrane region" description="Helical" evidence="1">
    <location>
        <begin position="46"/>
        <end position="70"/>
    </location>
</feature>
<proteinExistence type="predicted"/>
<dbReference type="Proteomes" id="UP000078572">
    <property type="component" value="Chromosome 1"/>
</dbReference>
<dbReference type="KEGG" id="rin:ACS15_0252"/>
<dbReference type="NCBIfam" id="NF047864">
    <property type="entry name" value="CBU_0592_membra"/>
    <property type="match status" value="1"/>
</dbReference>
<keyword evidence="1" id="KW-0472">Membrane</keyword>
<feature type="domain" description="CBU-0592-like" evidence="2">
    <location>
        <begin position="8"/>
        <end position="78"/>
    </location>
</feature>
<evidence type="ECO:0000313" key="6">
    <source>
        <dbReference type="Proteomes" id="UP000078572"/>
    </source>
</evidence>
<dbReference type="OrthoDB" id="8689769at2"/>
<evidence type="ECO:0000256" key="1">
    <source>
        <dbReference type="SAM" id="Phobius"/>
    </source>
</evidence>
<accession>A0A191ZSV1</accession>
<sequence length="100" mass="10703">MASLGFTDVVGLVGVAAYVSAHFGVQVLHKSPTSAFAVRLNMIGPICILISLMGSFNLSSFLTQFFWLALTLMGWWRNKQAGRPVAEAPGAPRPGQPAQQ</sequence>
<dbReference type="AlphaFoldDB" id="A0A191ZSV1"/>
<dbReference type="GeneID" id="61524620"/>
<protein>
    <recommendedName>
        <fullName evidence="2">CBU-0592-like domain-containing protein</fullName>
    </recommendedName>
</protein>
<dbReference type="EMBL" id="CP012605">
    <property type="protein sequence ID" value="ANH73524.1"/>
    <property type="molecule type" value="Genomic_DNA"/>
</dbReference>
<dbReference type="PATRIC" id="fig|190721.6.peg.252"/>
<organism evidence="4 6">
    <name type="scientific">Ralstonia insidiosa</name>
    <dbReference type="NCBI Taxonomy" id="190721"/>
    <lineage>
        <taxon>Bacteria</taxon>
        <taxon>Pseudomonadati</taxon>
        <taxon>Pseudomonadota</taxon>
        <taxon>Betaproteobacteria</taxon>
        <taxon>Burkholderiales</taxon>
        <taxon>Burkholderiaceae</taxon>
        <taxon>Ralstonia</taxon>
    </lineage>
</organism>
<reference evidence="3 5" key="1">
    <citation type="submission" date="2015-09" db="EMBL/GenBank/DDBJ databases">
        <authorList>
            <person name="Xu Y."/>
            <person name="Nagy A."/>
            <person name="Liu N.T."/>
            <person name="Nou X."/>
        </authorList>
    </citation>
    <scope>NUCLEOTIDE SEQUENCE [LARGE SCALE GENOMIC DNA]</scope>
    <source>
        <strain evidence="3 5">FC1138</strain>
    </source>
</reference>